<reference evidence="3 4" key="1">
    <citation type="submission" date="2017-07" db="EMBL/GenBank/DDBJ databases">
        <title>Draft genome sequence of aerobic hyperthermophilic archaea, Pyrobaculum aerophilum YKB31 and YKB32.</title>
        <authorList>
            <person name="Mochizuki T."/>
            <person name="Berliner A.J."/>
            <person name="Yoshida-Takashima Y."/>
            <person name="Takaki Y."/>
            <person name="Nunoura T."/>
            <person name="Takai K."/>
        </authorList>
    </citation>
    <scope>NUCLEOTIDE SEQUENCE [LARGE SCALE GENOMIC DNA]</scope>
    <source>
        <strain evidence="1 4">YKB31</strain>
        <strain evidence="2 3">YKB32</strain>
    </source>
</reference>
<dbReference type="AlphaFoldDB" id="A0A371R1Y8"/>
<sequence length="247" mass="27210">MVFYGRRLTEAIEVLKQSKISIMLANKGPLIYYRRTGGFPEGPVEKALGLSSLDDLVICPVHSVQPEVSTYLLLRLRTPFIIPPRSTATIYLKAPVAAGVYVTASGEQRLVDYFGPSVFKYALYGPPAVGQVCRFYITDIFSEVPEAGPWEAVTKVVVENTSDNYVEIKNVIYPIVYAQFYIDNMGNAYLETSKLSITSSNVGVVELRNEPPISGLPTCLKTEGGLPLPFLKPAGEKIAKFLMEFGL</sequence>
<dbReference type="InterPro" id="IPR007366">
    <property type="entry name" value="DUF432"/>
</dbReference>
<dbReference type="Proteomes" id="UP000257123">
    <property type="component" value="Unassembled WGS sequence"/>
</dbReference>
<evidence type="ECO:0000313" key="1">
    <source>
        <dbReference type="EMBL" id="RFA94187.1"/>
    </source>
</evidence>
<dbReference type="PIRSF" id="PIRSF019202">
    <property type="entry name" value="UCP019202"/>
    <property type="match status" value="1"/>
</dbReference>
<accession>A0A371R1Y8</accession>
<name>A0A371R1Y8_9CREN</name>
<evidence type="ECO:0000313" key="4">
    <source>
        <dbReference type="Proteomes" id="UP000257123"/>
    </source>
</evidence>
<evidence type="ECO:0008006" key="5">
    <source>
        <dbReference type="Google" id="ProtNLM"/>
    </source>
</evidence>
<dbReference type="EMBL" id="NMUF01000025">
    <property type="protein sequence ID" value="RFA97520.1"/>
    <property type="molecule type" value="Genomic_DNA"/>
</dbReference>
<organism evidence="2 3">
    <name type="scientific">Pyrobaculum aerophilum</name>
    <dbReference type="NCBI Taxonomy" id="13773"/>
    <lineage>
        <taxon>Archaea</taxon>
        <taxon>Thermoproteota</taxon>
        <taxon>Thermoprotei</taxon>
        <taxon>Thermoproteales</taxon>
        <taxon>Thermoproteaceae</taxon>
        <taxon>Pyrobaculum</taxon>
    </lineage>
</organism>
<dbReference type="Pfam" id="PF04254">
    <property type="entry name" value="DUF432"/>
    <property type="match status" value="1"/>
</dbReference>
<dbReference type="RefSeq" id="WP_116421754.1">
    <property type="nucleotide sequence ID" value="NZ_NMUE01000043.1"/>
</dbReference>
<protein>
    <recommendedName>
        <fullName evidence="5">DUF432 domain-containing protein</fullName>
    </recommendedName>
</protein>
<gene>
    <name evidence="1" type="ORF">CGL51_10985</name>
    <name evidence="2" type="ORF">CGL52_08965</name>
</gene>
<evidence type="ECO:0000313" key="3">
    <source>
        <dbReference type="Proteomes" id="UP000256877"/>
    </source>
</evidence>
<evidence type="ECO:0000313" key="2">
    <source>
        <dbReference type="EMBL" id="RFA97520.1"/>
    </source>
</evidence>
<comment type="caution">
    <text evidence="2">The sequence shown here is derived from an EMBL/GenBank/DDBJ whole genome shotgun (WGS) entry which is preliminary data.</text>
</comment>
<proteinExistence type="predicted"/>
<dbReference type="Proteomes" id="UP000256877">
    <property type="component" value="Unassembled WGS sequence"/>
</dbReference>
<dbReference type="EMBL" id="NMUE01000043">
    <property type="protein sequence ID" value="RFA94187.1"/>
    <property type="molecule type" value="Genomic_DNA"/>
</dbReference>